<evidence type="ECO:0000313" key="3">
    <source>
        <dbReference type="Proteomes" id="UP000325315"/>
    </source>
</evidence>
<accession>A0A5B6WHZ1</accession>
<keyword evidence="3" id="KW-1185">Reference proteome</keyword>
<evidence type="ECO:0000313" key="2">
    <source>
        <dbReference type="EMBL" id="KAA3480934.1"/>
    </source>
</evidence>
<name>A0A5B6WHZ1_9ROSI</name>
<sequence>MHKPLDSHFKAIKRILRYLQGTLDYGLHFTRSSKGFPMPTGDSIWMIVGLPLSFVFFFEVILCPRARESSRWYPGLQ</sequence>
<reference evidence="2" key="1">
    <citation type="submission" date="2019-08" db="EMBL/GenBank/DDBJ databases">
        <authorList>
            <person name="Liu F."/>
        </authorList>
    </citation>
    <scope>NUCLEOTIDE SEQUENCE [LARGE SCALE GENOMIC DNA]</scope>
    <source>
        <strain evidence="2">PA1801</strain>
        <tissue evidence="2">Leaf</tissue>
    </source>
</reference>
<comment type="caution">
    <text evidence="2">The sequence shown here is derived from an EMBL/GenBank/DDBJ whole genome shotgun (WGS) entry which is preliminary data.</text>
</comment>
<feature type="transmembrane region" description="Helical" evidence="1">
    <location>
        <begin position="43"/>
        <end position="62"/>
    </location>
</feature>
<proteinExistence type="predicted"/>
<keyword evidence="1" id="KW-0812">Transmembrane</keyword>
<dbReference type="AlphaFoldDB" id="A0A5B6WHZ1"/>
<keyword evidence="1" id="KW-1133">Transmembrane helix</keyword>
<protein>
    <submittedName>
        <fullName evidence="2">Uncharacterized protein</fullName>
    </submittedName>
</protein>
<dbReference type="EMBL" id="SMMG02000003">
    <property type="protein sequence ID" value="KAA3480934.1"/>
    <property type="molecule type" value="Genomic_DNA"/>
</dbReference>
<dbReference type="Proteomes" id="UP000325315">
    <property type="component" value="Unassembled WGS sequence"/>
</dbReference>
<gene>
    <name evidence="2" type="ORF">EPI10_021338</name>
</gene>
<keyword evidence="1" id="KW-0472">Membrane</keyword>
<organism evidence="2 3">
    <name type="scientific">Gossypium australe</name>
    <dbReference type="NCBI Taxonomy" id="47621"/>
    <lineage>
        <taxon>Eukaryota</taxon>
        <taxon>Viridiplantae</taxon>
        <taxon>Streptophyta</taxon>
        <taxon>Embryophyta</taxon>
        <taxon>Tracheophyta</taxon>
        <taxon>Spermatophyta</taxon>
        <taxon>Magnoliopsida</taxon>
        <taxon>eudicotyledons</taxon>
        <taxon>Gunneridae</taxon>
        <taxon>Pentapetalae</taxon>
        <taxon>rosids</taxon>
        <taxon>malvids</taxon>
        <taxon>Malvales</taxon>
        <taxon>Malvaceae</taxon>
        <taxon>Malvoideae</taxon>
        <taxon>Gossypium</taxon>
    </lineage>
</organism>
<dbReference type="OrthoDB" id="1426983at2759"/>
<evidence type="ECO:0000256" key="1">
    <source>
        <dbReference type="SAM" id="Phobius"/>
    </source>
</evidence>